<dbReference type="InterPro" id="IPR050950">
    <property type="entry name" value="HTH-type_LysR_regulators"/>
</dbReference>
<dbReference type="SUPFAM" id="SSF53850">
    <property type="entry name" value="Periplasmic binding protein-like II"/>
    <property type="match status" value="1"/>
</dbReference>
<dbReference type="SUPFAM" id="SSF46785">
    <property type="entry name" value="Winged helix' DNA-binding domain"/>
    <property type="match status" value="1"/>
</dbReference>
<keyword evidence="4" id="KW-0804">Transcription</keyword>
<dbReference type="Pfam" id="PF03466">
    <property type="entry name" value="LysR_substrate"/>
    <property type="match status" value="1"/>
</dbReference>
<dbReference type="CDD" id="cd05466">
    <property type="entry name" value="PBP2_LTTR_substrate"/>
    <property type="match status" value="1"/>
</dbReference>
<dbReference type="PANTHER" id="PTHR30419">
    <property type="entry name" value="HTH-TYPE TRANSCRIPTIONAL REGULATOR YBHD"/>
    <property type="match status" value="1"/>
</dbReference>
<evidence type="ECO:0000256" key="4">
    <source>
        <dbReference type="ARBA" id="ARBA00023163"/>
    </source>
</evidence>
<evidence type="ECO:0000256" key="2">
    <source>
        <dbReference type="ARBA" id="ARBA00023015"/>
    </source>
</evidence>
<dbReference type="Pfam" id="PF00126">
    <property type="entry name" value="HTH_1"/>
    <property type="match status" value="1"/>
</dbReference>
<evidence type="ECO:0000313" key="6">
    <source>
        <dbReference type="Proteomes" id="UP000483839"/>
    </source>
</evidence>
<dbReference type="InterPro" id="IPR005119">
    <property type="entry name" value="LysR_subst-bd"/>
</dbReference>
<dbReference type="InterPro" id="IPR000847">
    <property type="entry name" value="LysR_HTH_N"/>
</dbReference>
<reference evidence="5 6" key="1">
    <citation type="submission" date="2019-11" db="EMBL/GenBank/DDBJ databases">
        <title>Streptococcus uberis isolated from clinical mastitis cases on a southeastern Queensland dairy.</title>
        <authorList>
            <person name="Workentine M.L."/>
            <person name="Price R."/>
            <person name="Olchowy T."/>
        </authorList>
    </citation>
    <scope>NUCLEOTIDE SEQUENCE [LARGE SCALE GENOMIC DNA]</scope>
    <source>
        <strain evidence="5 6">OLC4459-A17</strain>
    </source>
</reference>
<evidence type="ECO:0000313" key="5">
    <source>
        <dbReference type="EMBL" id="MTD00872.1"/>
    </source>
</evidence>
<dbReference type="Gene3D" id="1.10.10.10">
    <property type="entry name" value="Winged helix-like DNA-binding domain superfamily/Winged helix DNA-binding domain"/>
    <property type="match status" value="1"/>
</dbReference>
<dbReference type="AlphaFoldDB" id="A0A2X4K391"/>
<protein>
    <submittedName>
        <fullName evidence="5">LysR family transcriptional regulator</fullName>
    </submittedName>
</protein>
<gene>
    <name evidence="5" type="ORF">GKS16_01045</name>
</gene>
<name>A0A2X4K391_STRUB</name>
<dbReference type="Gene3D" id="3.40.190.290">
    <property type="match status" value="1"/>
</dbReference>
<organism evidence="5 6">
    <name type="scientific">Streptococcus uberis</name>
    <dbReference type="NCBI Taxonomy" id="1349"/>
    <lineage>
        <taxon>Bacteria</taxon>
        <taxon>Bacillati</taxon>
        <taxon>Bacillota</taxon>
        <taxon>Bacilli</taxon>
        <taxon>Lactobacillales</taxon>
        <taxon>Streptococcaceae</taxon>
        <taxon>Streptococcus</taxon>
    </lineage>
</organism>
<accession>A0A2X4K391</accession>
<dbReference type="PANTHER" id="PTHR30419:SF8">
    <property type="entry name" value="NITROGEN ASSIMILATION TRANSCRIPTIONAL ACTIVATOR-RELATED"/>
    <property type="match status" value="1"/>
</dbReference>
<dbReference type="InterPro" id="IPR036388">
    <property type="entry name" value="WH-like_DNA-bd_sf"/>
</dbReference>
<dbReference type="PROSITE" id="PS50931">
    <property type="entry name" value="HTH_LYSR"/>
    <property type="match status" value="1"/>
</dbReference>
<dbReference type="EMBL" id="WLXI01000006">
    <property type="protein sequence ID" value="MTD00872.1"/>
    <property type="molecule type" value="Genomic_DNA"/>
</dbReference>
<dbReference type="InterPro" id="IPR036390">
    <property type="entry name" value="WH_DNA-bd_sf"/>
</dbReference>
<comment type="caution">
    <text evidence="5">The sequence shown here is derived from an EMBL/GenBank/DDBJ whole genome shotgun (WGS) entry which is preliminary data.</text>
</comment>
<evidence type="ECO:0000256" key="1">
    <source>
        <dbReference type="ARBA" id="ARBA00009437"/>
    </source>
</evidence>
<dbReference type="GO" id="GO:0003677">
    <property type="term" value="F:DNA binding"/>
    <property type="evidence" value="ECO:0007669"/>
    <property type="project" value="UniProtKB-KW"/>
</dbReference>
<evidence type="ECO:0000256" key="3">
    <source>
        <dbReference type="ARBA" id="ARBA00023125"/>
    </source>
</evidence>
<comment type="similarity">
    <text evidence="1">Belongs to the LysR transcriptional regulatory family.</text>
</comment>
<dbReference type="Proteomes" id="UP000483839">
    <property type="component" value="Unassembled WGS sequence"/>
</dbReference>
<dbReference type="RefSeq" id="WP_046389483.1">
    <property type="nucleotide sequence ID" value="NZ_JADFAX010000009.1"/>
</dbReference>
<proteinExistence type="inferred from homology"/>
<keyword evidence="3" id="KW-0238">DNA-binding</keyword>
<dbReference type="GO" id="GO:0005829">
    <property type="term" value="C:cytosol"/>
    <property type="evidence" value="ECO:0007669"/>
    <property type="project" value="TreeGrafter"/>
</dbReference>
<sequence length="308" mass="36026">MRLDIPQMNYLIAIVDADFNLSDAAKQIYVTQSTLSQFILNFEKSENVQLFVRKNGRLTALTPVGKQIYDEVLEIIQKYDHIGNLIEKEGQKRKGMIRIGIPSTSLRILFTRFFPNYLMENPEVSIEIVEEDNKRLRQMLLENELHFAILEAPTFLDDKKYEQHLILLSEIAAFMRPQSPLAKKKILKWSDLDDQFITLLDEDFASNDATLAKLEEVNSKAKVLMTSSSWDYLVESSAINDVIAILPTARFNRYLERLNYIGVVEKRFEDPIPYKPMICRPKKKKYSQIENHIFETMLEGFYRISRYH</sequence>
<keyword evidence="2" id="KW-0805">Transcription regulation</keyword>
<dbReference type="GO" id="GO:0003700">
    <property type="term" value="F:DNA-binding transcription factor activity"/>
    <property type="evidence" value="ECO:0007669"/>
    <property type="project" value="InterPro"/>
</dbReference>